<keyword evidence="3" id="KW-1185">Reference proteome</keyword>
<dbReference type="Pfam" id="PF03551">
    <property type="entry name" value="PadR"/>
    <property type="match status" value="1"/>
</dbReference>
<accession>A0ABR7GLZ1</accession>
<dbReference type="PANTHER" id="PTHR33169">
    <property type="entry name" value="PADR-FAMILY TRANSCRIPTIONAL REGULATOR"/>
    <property type="match status" value="1"/>
</dbReference>
<feature type="domain" description="Transcription regulator PadR N-terminal" evidence="1">
    <location>
        <begin position="18"/>
        <end position="90"/>
    </location>
</feature>
<dbReference type="Gene3D" id="1.10.10.10">
    <property type="entry name" value="Winged helix-like DNA-binding domain superfamily/Winged helix DNA-binding domain"/>
    <property type="match status" value="1"/>
</dbReference>
<dbReference type="PANTHER" id="PTHR33169:SF14">
    <property type="entry name" value="TRANSCRIPTIONAL REGULATOR RV3488"/>
    <property type="match status" value="1"/>
</dbReference>
<comment type="caution">
    <text evidence="2">The sequence shown here is derived from an EMBL/GenBank/DDBJ whole genome shotgun (WGS) entry which is preliminary data.</text>
</comment>
<proteinExistence type="predicted"/>
<evidence type="ECO:0000259" key="1">
    <source>
        <dbReference type="Pfam" id="PF03551"/>
    </source>
</evidence>
<dbReference type="InterPro" id="IPR005149">
    <property type="entry name" value="Tscrpt_reg_PadR_N"/>
</dbReference>
<organism evidence="2 3">
    <name type="scientific">Agathobaculum hominis</name>
    <dbReference type="NCBI Taxonomy" id="2763014"/>
    <lineage>
        <taxon>Bacteria</taxon>
        <taxon>Bacillati</taxon>
        <taxon>Bacillota</taxon>
        <taxon>Clostridia</taxon>
        <taxon>Eubacteriales</taxon>
        <taxon>Butyricicoccaceae</taxon>
        <taxon>Agathobaculum</taxon>
    </lineage>
</organism>
<protein>
    <submittedName>
        <fullName evidence="2">PadR family transcriptional regulator</fullName>
    </submittedName>
</protein>
<dbReference type="InterPro" id="IPR036388">
    <property type="entry name" value="WH-like_DNA-bd_sf"/>
</dbReference>
<dbReference type="SUPFAM" id="SSF46785">
    <property type="entry name" value="Winged helix' DNA-binding domain"/>
    <property type="match status" value="1"/>
</dbReference>
<evidence type="ECO:0000313" key="2">
    <source>
        <dbReference type="EMBL" id="MBC5695331.1"/>
    </source>
</evidence>
<dbReference type="InterPro" id="IPR036390">
    <property type="entry name" value="WH_DNA-bd_sf"/>
</dbReference>
<gene>
    <name evidence="2" type="ORF">H8S02_05145</name>
</gene>
<dbReference type="Proteomes" id="UP000641741">
    <property type="component" value="Unassembled WGS sequence"/>
</dbReference>
<dbReference type="RefSeq" id="WP_186969611.1">
    <property type="nucleotide sequence ID" value="NZ_JACOPK010000004.1"/>
</dbReference>
<reference evidence="2 3" key="1">
    <citation type="submission" date="2020-08" db="EMBL/GenBank/DDBJ databases">
        <title>Genome public.</title>
        <authorList>
            <person name="Liu C."/>
            <person name="Sun Q."/>
        </authorList>
    </citation>
    <scope>NUCLEOTIDE SEQUENCE [LARGE SCALE GENOMIC DNA]</scope>
    <source>
        <strain evidence="2 3">M2</strain>
    </source>
</reference>
<dbReference type="InterPro" id="IPR052509">
    <property type="entry name" value="Metal_resp_DNA-bind_regulator"/>
</dbReference>
<dbReference type="EMBL" id="JACOPK010000004">
    <property type="protein sequence ID" value="MBC5695331.1"/>
    <property type="molecule type" value="Genomic_DNA"/>
</dbReference>
<name>A0ABR7GLZ1_9FIRM</name>
<sequence>MSDRGNDACWASCNVLLVLGILADGERAGHEIITILERQCDRTFAGHEGDLYPLLHRLEERGDIRSRERMNGGRPRRWYRLTRQGTKTLARCRREWEHYRRKCSSLAAGGETCARR</sequence>
<evidence type="ECO:0000313" key="3">
    <source>
        <dbReference type="Proteomes" id="UP000641741"/>
    </source>
</evidence>